<gene>
    <name evidence="2" type="ORF">GCM10009716_18290</name>
</gene>
<proteinExistence type="predicted"/>
<evidence type="ECO:0000259" key="1">
    <source>
        <dbReference type="Pfam" id="PF22513"/>
    </source>
</evidence>
<name>A0ABN2P0P8_9ACTN</name>
<dbReference type="EMBL" id="BAAAMJ010000015">
    <property type="protein sequence ID" value="GAA1908707.1"/>
    <property type="molecule type" value="Genomic_DNA"/>
</dbReference>
<dbReference type="RefSeq" id="WP_344260231.1">
    <property type="nucleotide sequence ID" value="NZ_BAAAMJ010000015.1"/>
</dbReference>
<dbReference type="Proteomes" id="UP001501303">
    <property type="component" value="Unassembled WGS sequence"/>
</dbReference>
<sequence>MGRAFTIREVPDDVARRLKTRVAEAGQSLQADLLSLVTREAAEPTLAEIAARAERYAVREVSTEGILAVIDEGRADR</sequence>
<dbReference type="Pfam" id="PF22513">
    <property type="entry name" value="FitA-like_RHH"/>
    <property type="match status" value="1"/>
</dbReference>
<protein>
    <recommendedName>
        <fullName evidence="1">Antitoxin FitA-like ribbon-helix-helix domain-containing protein</fullName>
    </recommendedName>
</protein>
<evidence type="ECO:0000313" key="3">
    <source>
        <dbReference type="Proteomes" id="UP001501303"/>
    </source>
</evidence>
<evidence type="ECO:0000313" key="2">
    <source>
        <dbReference type="EMBL" id="GAA1908707.1"/>
    </source>
</evidence>
<feature type="domain" description="Antitoxin FitA-like ribbon-helix-helix" evidence="1">
    <location>
        <begin position="6"/>
        <end position="37"/>
    </location>
</feature>
<comment type="caution">
    <text evidence="2">The sequence shown here is derived from an EMBL/GenBank/DDBJ whole genome shotgun (WGS) entry which is preliminary data.</text>
</comment>
<reference evidence="2 3" key="1">
    <citation type="journal article" date="2019" name="Int. J. Syst. Evol. Microbiol.">
        <title>The Global Catalogue of Microorganisms (GCM) 10K type strain sequencing project: providing services to taxonomists for standard genome sequencing and annotation.</title>
        <authorList>
            <consortium name="The Broad Institute Genomics Platform"/>
            <consortium name="The Broad Institute Genome Sequencing Center for Infectious Disease"/>
            <person name="Wu L."/>
            <person name="Ma J."/>
        </authorList>
    </citation>
    <scope>NUCLEOTIDE SEQUENCE [LARGE SCALE GENOMIC DNA]</scope>
    <source>
        <strain evidence="2 3">JCM 13581</strain>
    </source>
</reference>
<organism evidence="2 3">
    <name type="scientific">Streptomyces sodiiphilus</name>
    <dbReference type="NCBI Taxonomy" id="226217"/>
    <lineage>
        <taxon>Bacteria</taxon>
        <taxon>Bacillati</taxon>
        <taxon>Actinomycetota</taxon>
        <taxon>Actinomycetes</taxon>
        <taxon>Kitasatosporales</taxon>
        <taxon>Streptomycetaceae</taxon>
        <taxon>Streptomyces</taxon>
    </lineage>
</organism>
<dbReference type="SUPFAM" id="SSF47598">
    <property type="entry name" value="Ribbon-helix-helix"/>
    <property type="match status" value="1"/>
</dbReference>
<dbReference type="InterPro" id="IPR010985">
    <property type="entry name" value="Ribbon_hlx_hlx"/>
</dbReference>
<dbReference type="InterPro" id="IPR053853">
    <property type="entry name" value="FitA-like_RHH"/>
</dbReference>
<keyword evidence="3" id="KW-1185">Reference proteome</keyword>
<accession>A0ABN2P0P8</accession>